<protein>
    <submittedName>
        <fullName evidence="2">Uncharacterized protein</fullName>
    </submittedName>
</protein>
<reference evidence="2 3" key="1">
    <citation type="journal article" date="2019" name="Nat. Ecol. Evol.">
        <title>Megaphylogeny resolves global patterns of mushroom evolution.</title>
        <authorList>
            <person name="Varga T."/>
            <person name="Krizsan K."/>
            <person name="Foldi C."/>
            <person name="Dima B."/>
            <person name="Sanchez-Garcia M."/>
            <person name="Sanchez-Ramirez S."/>
            <person name="Szollosi G.J."/>
            <person name="Szarkandi J.G."/>
            <person name="Papp V."/>
            <person name="Albert L."/>
            <person name="Andreopoulos W."/>
            <person name="Angelini C."/>
            <person name="Antonin V."/>
            <person name="Barry K.W."/>
            <person name="Bougher N.L."/>
            <person name="Buchanan P."/>
            <person name="Buyck B."/>
            <person name="Bense V."/>
            <person name="Catcheside P."/>
            <person name="Chovatia M."/>
            <person name="Cooper J."/>
            <person name="Damon W."/>
            <person name="Desjardin D."/>
            <person name="Finy P."/>
            <person name="Geml J."/>
            <person name="Haridas S."/>
            <person name="Hughes K."/>
            <person name="Justo A."/>
            <person name="Karasinski D."/>
            <person name="Kautmanova I."/>
            <person name="Kiss B."/>
            <person name="Kocsube S."/>
            <person name="Kotiranta H."/>
            <person name="LaButti K.M."/>
            <person name="Lechner B.E."/>
            <person name="Liimatainen K."/>
            <person name="Lipzen A."/>
            <person name="Lukacs Z."/>
            <person name="Mihaltcheva S."/>
            <person name="Morgado L.N."/>
            <person name="Niskanen T."/>
            <person name="Noordeloos M.E."/>
            <person name="Ohm R.A."/>
            <person name="Ortiz-Santana B."/>
            <person name="Ovrebo C."/>
            <person name="Racz N."/>
            <person name="Riley R."/>
            <person name="Savchenko A."/>
            <person name="Shiryaev A."/>
            <person name="Soop K."/>
            <person name="Spirin V."/>
            <person name="Szebenyi C."/>
            <person name="Tomsovsky M."/>
            <person name="Tulloss R.E."/>
            <person name="Uehling J."/>
            <person name="Grigoriev I.V."/>
            <person name="Vagvolgyi C."/>
            <person name="Papp T."/>
            <person name="Martin F.M."/>
            <person name="Miettinen O."/>
            <person name="Hibbett D.S."/>
            <person name="Nagy L.G."/>
        </authorList>
    </citation>
    <scope>NUCLEOTIDE SEQUENCE [LARGE SCALE GENOMIC DNA]</scope>
    <source>
        <strain evidence="2 3">CBS 121175</strain>
    </source>
</reference>
<dbReference type="Proteomes" id="UP000307440">
    <property type="component" value="Unassembled WGS sequence"/>
</dbReference>
<dbReference type="OrthoDB" id="2681654at2759"/>
<dbReference type="EMBL" id="ML210158">
    <property type="protein sequence ID" value="TFK28129.1"/>
    <property type="molecule type" value="Genomic_DNA"/>
</dbReference>
<dbReference type="AlphaFoldDB" id="A0A5C3L514"/>
<evidence type="ECO:0000313" key="3">
    <source>
        <dbReference type="Proteomes" id="UP000307440"/>
    </source>
</evidence>
<accession>A0A5C3L514</accession>
<dbReference type="STRING" id="230819.A0A5C3L514"/>
<evidence type="ECO:0000256" key="1">
    <source>
        <dbReference type="SAM" id="Coils"/>
    </source>
</evidence>
<proteinExistence type="predicted"/>
<keyword evidence="1" id="KW-0175">Coiled coil</keyword>
<gene>
    <name evidence="2" type="ORF">FA15DRAFT_568596</name>
</gene>
<organism evidence="2 3">
    <name type="scientific">Coprinopsis marcescibilis</name>
    <name type="common">Agaric fungus</name>
    <name type="synonym">Psathyrella marcescibilis</name>
    <dbReference type="NCBI Taxonomy" id="230819"/>
    <lineage>
        <taxon>Eukaryota</taxon>
        <taxon>Fungi</taxon>
        <taxon>Dikarya</taxon>
        <taxon>Basidiomycota</taxon>
        <taxon>Agaricomycotina</taxon>
        <taxon>Agaricomycetes</taxon>
        <taxon>Agaricomycetidae</taxon>
        <taxon>Agaricales</taxon>
        <taxon>Agaricineae</taxon>
        <taxon>Psathyrellaceae</taxon>
        <taxon>Coprinopsis</taxon>
    </lineage>
</organism>
<keyword evidence="3" id="KW-1185">Reference proteome</keyword>
<feature type="coiled-coil region" evidence="1">
    <location>
        <begin position="14"/>
        <end position="130"/>
    </location>
</feature>
<feature type="non-terminal residue" evidence="2">
    <location>
        <position position="1"/>
    </location>
</feature>
<feature type="non-terminal residue" evidence="2">
    <location>
        <position position="132"/>
    </location>
</feature>
<evidence type="ECO:0000313" key="2">
    <source>
        <dbReference type="EMBL" id="TFK28129.1"/>
    </source>
</evidence>
<name>A0A5C3L514_COPMA</name>
<sequence length="132" mass="16063">APTPSIEASNQTQIEDLVQRNKTLEHHNKKLREQIQQEVDRSKEDLAKLQEEQKRLQSEWQHSCFEMLEVTRIIQQQTLLELEGEKTKVIQEMKITREEKLERLKRDYKIKLFQMREEDLERHIVLLEEEKE</sequence>